<accession>A0A7C4S252</accession>
<proteinExistence type="inferred from homology"/>
<evidence type="ECO:0000313" key="7">
    <source>
        <dbReference type="EMBL" id="HGQ55249.1"/>
    </source>
</evidence>
<comment type="caution">
    <text evidence="8">The sequence shown here is derived from an EMBL/GenBank/DDBJ whole genome shotgun (WGS) entry which is preliminary data.</text>
</comment>
<evidence type="ECO:0000259" key="6">
    <source>
        <dbReference type="Pfam" id="PF08281"/>
    </source>
</evidence>
<dbReference type="NCBIfam" id="TIGR02937">
    <property type="entry name" value="sigma70-ECF"/>
    <property type="match status" value="1"/>
</dbReference>
<dbReference type="InterPro" id="IPR013324">
    <property type="entry name" value="RNA_pol_sigma_r3/r4-like"/>
</dbReference>
<evidence type="ECO:0000313" key="8">
    <source>
        <dbReference type="EMBL" id="HGU47003.1"/>
    </source>
</evidence>
<evidence type="ECO:0000256" key="3">
    <source>
        <dbReference type="ARBA" id="ARBA00023082"/>
    </source>
</evidence>
<evidence type="ECO:0000259" key="5">
    <source>
        <dbReference type="Pfam" id="PF04542"/>
    </source>
</evidence>
<dbReference type="GO" id="GO:0016987">
    <property type="term" value="F:sigma factor activity"/>
    <property type="evidence" value="ECO:0007669"/>
    <property type="project" value="UniProtKB-KW"/>
</dbReference>
<keyword evidence="4" id="KW-0804">Transcription</keyword>
<dbReference type="InterPro" id="IPR013325">
    <property type="entry name" value="RNA_pol_sigma_r2"/>
</dbReference>
<dbReference type="Gene3D" id="1.10.10.10">
    <property type="entry name" value="Winged helix-like DNA-binding domain superfamily/Winged helix DNA-binding domain"/>
    <property type="match status" value="1"/>
</dbReference>
<dbReference type="InterPro" id="IPR039425">
    <property type="entry name" value="RNA_pol_sigma-70-like"/>
</dbReference>
<dbReference type="InterPro" id="IPR014284">
    <property type="entry name" value="RNA_pol_sigma-70_dom"/>
</dbReference>
<gene>
    <name evidence="8" type="ORF">ENT60_00370</name>
    <name evidence="7" type="ORF">ENU28_02135</name>
</gene>
<dbReference type="SUPFAM" id="SSF88946">
    <property type="entry name" value="Sigma2 domain of RNA polymerase sigma factors"/>
    <property type="match status" value="1"/>
</dbReference>
<evidence type="ECO:0000256" key="4">
    <source>
        <dbReference type="ARBA" id="ARBA00023163"/>
    </source>
</evidence>
<name>A0A7C4S252_UNCW3</name>
<dbReference type="SUPFAM" id="SSF88659">
    <property type="entry name" value="Sigma3 and sigma4 domains of RNA polymerase sigma factors"/>
    <property type="match status" value="1"/>
</dbReference>
<evidence type="ECO:0000256" key="1">
    <source>
        <dbReference type="ARBA" id="ARBA00010641"/>
    </source>
</evidence>
<evidence type="ECO:0000256" key="2">
    <source>
        <dbReference type="ARBA" id="ARBA00023015"/>
    </source>
</evidence>
<keyword evidence="2" id="KW-0805">Transcription regulation</keyword>
<organism evidence="8">
    <name type="scientific">candidate division WOR-3 bacterium</name>
    <dbReference type="NCBI Taxonomy" id="2052148"/>
    <lineage>
        <taxon>Bacteria</taxon>
        <taxon>Bacteria division WOR-3</taxon>
    </lineage>
</organism>
<dbReference type="Pfam" id="PF04542">
    <property type="entry name" value="Sigma70_r2"/>
    <property type="match status" value="1"/>
</dbReference>
<dbReference type="GO" id="GO:0006352">
    <property type="term" value="P:DNA-templated transcription initiation"/>
    <property type="evidence" value="ECO:0007669"/>
    <property type="project" value="InterPro"/>
</dbReference>
<dbReference type="PANTHER" id="PTHR43133">
    <property type="entry name" value="RNA POLYMERASE ECF-TYPE SIGMA FACTO"/>
    <property type="match status" value="1"/>
</dbReference>
<dbReference type="Gene3D" id="1.10.1740.10">
    <property type="match status" value="1"/>
</dbReference>
<dbReference type="GO" id="GO:0003677">
    <property type="term" value="F:DNA binding"/>
    <property type="evidence" value="ECO:0007669"/>
    <property type="project" value="InterPro"/>
</dbReference>
<dbReference type="PANTHER" id="PTHR43133:SF51">
    <property type="entry name" value="RNA POLYMERASE SIGMA FACTOR"/>
    <property type="match status" value="1"/>
</dbReference>
<dbReference type="Pfam" id="PF08281">
    <property type="entry name" value="Sigma70_r4_2"/>
    <property type="match status" value="1"/>
</dbReference>
<reference evidence="8" key="1">
    <citation type="journal article" date="2020" name="mSystems">
        <title>Genome- and Community-Level Interaction Insights into Carbon Utilization and Element Cycling Functions of Hydrothermarchaeota in Hydrothermal Sediment.</title>
        <authorList>
            <person name="Zhou Z."/>
            <person name="Liu Y."/>
            <person name="Xu W."/>
            <person name="Pan J."/>
            <person name="Luo Z.H."/>
            <person name="Li M."/>
        </authorList>
    </citation>
    <scope>NUCLEOTIDE SEQUENCE [LARGE SCALE GENOMIC DNA]</scope>
    <source>
        <strain evidence="8">SpSt-594</strain>
        <strain evidence="7">SpSt-655</strain>
    </source>
</reference>
<sequence>MKKREEEFNEIVKMYYQRIYNLSKKILKDNEKAFDATQEIFIKAYKNLNKFQGRSTIFTWLYRIAVNHCLYLLRKEKSKEKEEEIEWEKIPSPIDIEKEYENKRLKELIEKYLDKLAPLEKTVFLLYHNDGLKIKEICEVLKLKEGTIKSSLFNAHKKLARFLEGKI</sequence>
<keyword evidence="3" id="KW-0731">Sigma factor</keyword>
<feature type="domain" description="RNA polymerase sigma-70 region 2" evidence="5">
    <location>
        <begin position="12"/>
        <end position="77"/>
    </location>
</feature>
<comment type="similarity">
    <text evidence="1">Belongs to the sigma-70 factor family. ECF subfamily.</text>
</comment>
<dbReference type="CDD" id="cd06171">
    <property type="entry name" value="Sigma70_r4"/>
    <property type="match status" value="1"/>
</dbReference>
<dbReference type="InterPro" id="IPR007627">
    <property type="entry name" value="RNA_pol_sigma70_r2"/>
</dbReference>
<dbReference type="InterPro" id="IPR036388">
    <property type="entry name" value="WH-like_DNA-bd_sf"/>
</dbReference>
<protein>
    <submittedName>
        <fullName evidence="8">Sigma-70 family RNA polymerase sigma factor</fullName>
    </submittedName>
</protein>
<dbReference type="AlphaFoldDB" id="A0A7C4S252"/>
<dbReference type="EMBL" id="DTBX01000079">
    <property type="protein sequence ID" value="HGQ55249.1"/>
    <property type="molecule type" value="Genomic_DNA"/>
</dbReference>
<feature type="domain" description="RNA polymerase sigma factor 70 region 4 type 2" evidence="6">
    <location>
        <begin position="107"/>
        <end position="159"/>
    </location>
</feature>
<dbReference type="EMBL" id="DSZH01000016">
    <property type="protein sequence ID" value="HGU47003.1"/>
    <property type="molecule type" value="Genomic_DNA"/>
</dbReference>
<dbReference type="InterPro" id="IPR013249">
    <property type="entry name" value="RNA_pol_sigma70_r4_t2"/>
</dbReference>